<evidence type="ECO:0000256" key="8">
    <source>
        <dbReference type="ARBA" id="ARBA00030717"/>
    </source>
</evidence>
<dbReference type="PANTHER" id="PTHR43411">
    <property type="entry name" value="ADENYLOSUCCINATE LYASE"/>
    <property type="match status" value="1"/>
</dbReference>
<dbReference type="SUPFAM" id="SSF48557">
    <property type="entry name" value="L-aspartase-like"/>
    <property type="match status" value="1"/>
</dbReference>
<dbReference type="Proteomes" id="UP000789595">
    <property type="component" value="Unassembled WGS sequence"/>
</dbReference>
<evidence type="ECO:0000259" key="10">
    <source>
        <dbReference type="Pfam" id="PF00206"/>
    </source>
</evidence>
<reference evidence="12" key="1">
    <citation type="submission" date="2021-11" db="EMBL/GenBank/DDBJ databases">
        <authorList>
            <consortium name="Genoscope - CEA"/>
            <person name="William W."/>
        </authorList>
    </citation>
    <scope>NUCLEOTIDE SEQUENCE</scope>
</reference>
<dbReference type="InterPro" id="IPR024083">
    <property type="entry name" value="Fumarase/histidase_N"/>
</dbReference>
<evidence type="ECO:0000256" key="7">
    <source>
        <dbReference type="ARBA" id="ARBA00023239"/>
    </source>
</evidence>
<dbReference type="InterPro" id="IPR000362">
    <property type="entry name" value="Fumarate_lyase_fam"/>
</dbReference>
<dbReference type="InterPro" id="IPR008948">
    <property type="entry name" value="L-Aspartase-like"/>
</dbReference>
<evidence type="ECO:0000259" key="11">
    <source>
        <dbReference type="Pfam" id="PF08328"/>
    </source>
</evidence>
<protein>
    <recommendedName>
        <fullName evidence="5 9">Adenylosuccinate lyase</fullName>
        <shortName evidence="9">ASL</shortName>
        <ecNumber evidence="4 9">4.3.2.2</ecNumber>
    </recommendedName>
    <alternativeName>
        <fullName evidence="8 9">Adenylosuccinase</fullName>
    </alternativeName>
</protein>
<evidence type="ECO:0000256" key="9">
    <source>
        <dbReference type="RuleBase" id="RU361172"/>
    </source>
</evidence>
<evidence type="ECO:0000256" key="4">
    <source>
        <dbReference type="ARBA" id="ARBA00012339"/>
    </source>
</evidence>
<proteinExistence type="inferred from homology"/>
<dbReference type="PRINTS" id="PR00149">
    <property type="entry name" value="FUMRATELYASE"/>
</dbReference>
<name>A0A8J2X3A7_9STRA</name>
<organism evidence="12 13">
    <name type="scientific">Pelagomonas calceolata</name>
    <dbReference type="NCBI Taxonomy" id="35677"/>
    <lineage>
        <taxon>Eukaryota</taxon>
        <taxon>Sar</taxon>
        <taxon>Stramenopiles</taxon>
        <taxon>Ochrophyta</taxon>
        <taxon>Pelagophyceae</taxon>
        <taxon>Pelagomonadales</taxon>
        <taxon>Pelagomonadaceae</taxon>
        <taxon>Pelagomonas</taxon>
    </lineage>
</organism>
<dbReference type="Gene3D" id="1.10.40.30">
    <property type="entry name" value="Fumarase/aspartase (C-terminal domain)"/>
    <property type="match status" value="1"/>
</dbReference>
<evidence type="ECO:0000256" key="1">
    <source>
        <dbReference type="ARBA" id="ARBA00004706"/>
    </source>
</evidence>
<dbReference type="PROSITE" id="PS00163">
    <property type="entry name" value="FUMARATE_LYASES"/>
    <property type="match status" value="1"/>
</dbReference>
<dbReference type="InterPro" id="IPR047136">
    <property type="entry name" value="PurB_bact"/>
</dbReference>
<dbReference type="InterPro" id="IPR013539">
    <property type="entry name" value="PurB_C"/>
</dbReference>
<evidence type="ECO:0000256" key="3">
    <source>
        <dbReference type="ARBA" id="ARBA00008273"/>
    </source>
</evidence>
<keyword evidence="13" id="KW-1185">Reference proteome</keyword>
<comment type="catalytic activity">
    <reaction evidence="9">
        <text>(2S)-2-[5-amino-1-(5-phospho-beta-D-ribosyl)imidazole-4-carboxamido]succinate = 5-amino-1-(5-phospho-beta-D-ribosyl)imidazole-4-carboxamide + fumarate</text>
        <dbReference type="Rhea" id="RHEA:23920"/>
        <dbReference type="ChEBI" id="CHEBI:29806"/>
        <dbReference type="ChEBI" id="CHEBI:58443"/>
        <dbReference type="ChEBI" id="CHEBI:58475"/>
        <dbReference type="EC" id="4.3.2.2"/>
    </reaction>
</comment>
<dbReference type="Gene3D" id="1.20.200.10">
    <property type="entry name" value="Fumarase/aspartase (Central domain)"/>
    <property type="match status" value="1"/>
</dbReference>
<dbReference type="NCBIfam" id="NF006764">
    <property type="entry name" value="PRK09285.1"/>
    <property type="match status" value="1"/>
</dbReference>
<feature type="domain" description="Adenylosuccinate lyase PurB C-terminal" evidence="11">
    <location>
        <begin position="336"/>
        <end position="451"/>
    </location>
</feature>
<dbReference type="OrthoDB" id="406045at2759"/>
<dbReference type="PANTHER" id="PTHR43411:SF1">
    <property type="entry name" value="ADENYLOSUCCINATE LYASE"/>
    <property type="match status" value="1"/>
</dbReference>
<dbReference type="GO" id="GO:0006189">
    <property type="term" value="P:'de novo' IMP biosynthetic process"/>
    <property type="evidence" value="ECO:0007669"/>
    <property type="project" value="UniProtKB-UniPathway"/>
</dbReference>
<accession>A0A8J2X3A7</accession>
<evidence type="ECO:0000313" key="13">
    <source>
        <dbReference type="Proteomes" id="UP000789595"/>
    </source>
</evidence>
<dbReference type="NCBIfam" id="TIGR00928">
    <property type="entry name" value="purB"/>
    <property type="match status" value="1"/>
</dbReference>
<keyword evidence="7 9" id="KW-0456">Lyase</keyword>
<evidence type="ECO:0000256" key="5">
    <source>
        <dbReference type="ARBA" id="ARBA00017058"/>
    </source>
</evidence>
<dbReference type="Pfam" id="PF00206">
    <property type="entry name" value="Lyase_1"/>
    <property type="match status" value="1"/>
</dbReference>
<dbReference type="EC" id="4.3.2.2" evidence="4 9"/>
<gene>
    <name evidence="12" type="ORF">PECAL_5P17670</name>
</gene>
<dbReference type="GO" id="GO:0004018">
    <property type="term" value="F:N6-(1,2-dicarboxyethyl)AMP AMP-lyase (fumarate-forming) activity"/>
    <property type="evidence" value="ECO:0007669"/>
    <property type="project" value="InterPro"/>
</dbReference>
<comment type="pathway">
    <text evidence="1 9">Purine metabolism; IMP biosynthesis via de novo pathway; 5-amino-1-(5-phospho-D-ribosyl)imidazole-4-carboxamide from 5-amino-1-(5-phospho-D-ribosyl)imidazole-4-carboxylate: step 2/2.</text>
</comment>
<keyword evidence="6 9" id="KW-0658">Purine biosynthesis</keyword>
<dbReference type="Pfam" id="PF08328">
    <property type="entry name" value="ASL_C"/>
    <property type="match status" value="1"/>
</dbReference>
<dbReference type="Gene3D" id="1.10.275.10">
    <property type="entry name" value="Fumarase/aspartase (N-terminal domain)"/>
    <property type="match status" value="1"/>
</dbReference>
<dbReference type="UniPathway" id="UPA00075">
    <property type="reaction ID" value="UER00336"/>
</dbReference>
<dbReference type="GO" id="GO:0044208">
    <property type="term" value="P:'de novo' AMP biosynthetic process"/>
    <property type="evidence" value="ECO:0007669"/>
    <property type="project" value="UniProtKB-UniPathway"/>
</dbReference>
<comment type="caution">
    <text evidence="12">The sequence shown here is derived from an EMBL/GenBank/DDBJ whole genome shotgun (WGS) entry which is preliminary data.</text>
</comment>
<comment type="catalytic activity">
    <reaction evidence="9">
        <text>N(6)-(1,2-dicarboxyethyl)-AMP = fumarate + AMP</text>
        <dbReference type="Rhea" id="RHEA:16853"/>
        <dbReference type="ChEBI" id="CHEBI:29806"/>
        <dbReference type="ChEBI" id="CHEBI:57567"/>
        <dbReference type="ChEBI" id="CHEBI:456215"/>
        <dbReference type="EC" id="4.3.2.2"/>
    </reaction>
</comment>
<dbReference type="InterPro" id="IPR022761">
    <property type="entry name" value="Fumarate_lyase_N"/>
</dbReference>
<evidence type="ECO:0000256" key="2">
    <source>
        <dbReference type="ARBA" id="ARBA00004734"/>
    </source>
</evidence>
<comment type="similarity">
    <text evidence="3 9">Belongs to the lyase 1 family. Adenylosuccinate lyase subfamily.</text>
</comment>
<evidence type="ECO:0000313" key="12">
    <source>
        <dbReference type="EMBL" id="CAH0377196.1"/>
    </source>
</evidence>
<comment type="pathway">
    <text evidence="2 9">Purine metabolism; AMP biosynthesis via de novo pathway; AMP from IMP: step 2/2.</text>
</comment>
<dbReference type="InterPro" id="IPR004769">
    <property type="entry name" value="Pur_lyase"/>
</dbReference>
<sequence>MADDDTAALYALTPLDGRYAGRVSKIRDYFSEAALIKARVRVEVEYLASLSQVIPALGDVFEGDNLTRWRAVAATFGPEDAQRVKTIEATTNHDVKAVEYYLKEQWDALKLPPVGREYIHFGLTSQDVNHTAQPLLLAECARDVLIPRYTDLITALKERAWRWRDVAMLARTHGQSASPTRVGKEFAVFASRLQACVDQLQACSHSAKFGGATGGFNAHSVAFPSVDWPSFGDAFVKSVSQGLLSRQKHTTQIEHYDGLAAFCHALCRANTVMLDLCRDCWQYVSLAYFTQKLKAGEVGSSAMPHKVNPIDFENSEGNVGVANAALLHLAAKLPVSRLQRDLSDSTVLRTLGVPLGHSFLAIGACLRGLGKLELNTTRIADDLESNWAVVAEGIQTVLRREAYPNPYEALKQLTRTGKPIDASAIADFVSGLDVSEAVKAELRAITPHSYVGVFDASEFAP</sequence>
<evidence type="ECO:0000256" key="6">
    <source>
        <dbReference type="ARBA" id="ARBA00022755"/>
    </source>
</evidence>
<feature type="domain" description="Fumarate lyase N-terminal" evidence="10">
    <location>
        <begin position="17"/>
        <end position="317"/>
    </location>
</feature>
<dbReference type="AlphaFoldDB" id="A0A8J2X3A7"/>
<dbReference type="EMBL" id="CAKKNE010000005">
    <property type="protein sequence ID" value="CAH0377196.1"/>
    <property type="molecule type" value="Genomic_DNA"/>
</dbReference>
<dbReference type="InterPro" id="IPR020557">
    <property type="entry name" value="Fumarate_lyase_CS"/>
</dbReference>
<dbReference type="UniPathway" id="UPA00074">
    <property type="reaction ID" value="UER00132"/>
</dbReference>